<dbReference type="CDD" id="cd22157">
    <property type="entry name" value="F-box_AtFBW1-like"/>
    <property type="match status" value="1"/>
</dbReference>
<dbReference type="InterPro" id="IPR056592">
    <property type="entry name" value="Beta-prop_At3g26010-like"/>
</dbReference>
<dbReference type="EMBL" id="WHWC01000012">
    <property type="protein sequence ID" value="KAG8372336.1"/>
    <property type="molecule type" value="Genomic_DNA"/>
</dbReference>
<dbReference type="InterPro" id="IPR055290">
    <property type="entry name" value="At3g26010-like"/>
</dbReference>
<name>A0AAV6WP39_9LAMI</name>
<dbReference type="Pfam" id="PF24750">
    <property type="entry name" value="b-prop_At3g26010-like"/>
    <property type="match status" value="1"/>
</dbReference>
<dbReference type="Gene3D" id="1.20.1280.50">
    <property type="match status" value="1"/>
</dbReference>
<evidence type="ECO:0000313" key="3">
    <source>
        <dbReference type="Proteomes" id="UP000826271"/>
    </source>
</evidence>
<dbReference type="PANTHER" id="PTHR35546">
    <property type="entry name" value="F-BOX PROTEIN INTERACTION DOMAIN PROTEIN-RELATED"/>
    <property type="match status" value="1"/>
</dbReference>
<evidence type="ECO:0000259" key="1">
    <source>
        <dbReference type="SMART" id="SM00256"/>
    </source>
</evidence>
<dbReference type="PANTHER" id="PTHR35546:SF134">
    <property type="entry name" value="F-BOX ASSOCIATED DOMAIN-CONTAINING PROTEIN"/>
    <property type="match status" value="1"/>
</dbReference>
<comment type="caution">
    <text evidence="2">The sequence shown here is derived from an EMBL/GenBank/DDBJ whole genome shotgun (WGS) entry which is preliminary data.</text>
</comment>
<dbReference type="Pfam" id="PF00646">
    <property type="entry name" value="F-box"/>
    <property type="match status" value="1"/>
</dbReference>
<sequence length="377" mass="44203">MMKYKRSSSPTSAAIIGGNDDLLIEILSFAPAKSLIRFKSVSKQWHCLISAPSFRQLHTLRHRLRPKPQPVVLLLSMSSEFFICNPTIKKLIPFDFGFTYMKIMQSCNGLLLLECKNSRYGQESYYVYNPITKQYGNLLIKRPFAGLCLAFDPLKSPHYKATCFTNDDQRVGSEYQFSIDVYESETHTWKHCAKLRINILQFHNGIYWNDGIYFIRPGGKSFCFYLRGIEDNVAQRIDKPPKVCSRGKRRGYAMESNGHLHFISVSLQPPKNSLSVFELNKDDRSWFMKYRVDLRPIAAMFDENYDLVYNVLGIIRGDREEDSTMMFHEPGKIILYRFYDKRFEVLVDFRREDYYEEGRFQYGFNDSFQFIETLVPV</sequence>
<protein>
    <recommendedName>
        <fullName evidence="1">F-box domain-containing protein</fullName>
    </recommendedName>
</protein>
<organism evidence="2 3">
    <name type="scientific">Buddleja alternifolia</name>
    <dbReference type="NCBI Taxonomy" id="168488"/>
    <lineage>
        <taxon>Eukaryota</taxon>
        <taxon>Viridiplantae</taxon>
        <taxon>Streptophyta</taxon>
        <taxon>Embryophyta</taxon>
        <taxon>Tracheophyta</taxon>
        <taxon>Spermatophyta</taxon>
        <taxon>Magnoliopsida</taxon>
        <taxon>eudicotyledons</taxon>
        <taxon>Gunneridae</taxon>
        <taxon>Pentapetalae</taxon>
        <taxon>asterids</taxon>
        <taxon>lamiids</taxon>
        <taxon>Lamiales</taxon>
        <taxon>Scrophulariaceae</taxon>
        <taxon>Buddlejeae</taxon>
        <taxon>Buddleja</taxon>
    </lineage>
</organism>
<dbReference type="Proteomes" id="UP000826271">
    <property type="component" value="Unassembled WGS sequence"/>
</dbReference>
<dbReference type="InterPro" id="IPR036047">
    <property type="entry name" value="F-box-like_dom_sf"/>
</dbReference>
<evidence type="ECO:0000313" key="2">
    <source>
        <dbReference type="EMBL" id="KAG8372336.1"/>
    </source>
</evidence>
<keyword evidence="3" id="KW-1185">Reference proteome</keyword>
<feature type="domain" description="F-box" evidence="1">
    <location>
        <begin position="18"/>
        <end position="58"/>
    </location>
</feature>
<dbReference type="SUPFAM" id="SSF81383">
    <property type="entry name" value="F-box domain"/>
    <property type="match status" value="1"/>
</dbReference>
<proteinExistence type="predicted"/>
<gene>
    <name evidence="2" type="ORF">BUALT_Bualt12G0055500</name>
</gene>
<dbReference type="SMART" id="SM00256">
    <property type="entry name" value="FBOX"/>
    <property type="match status" value="1"/>
</dbReference>
<dbReference type="InterPro" id="IPR001810">
    <property type="entry name" value="F-box_dom"/>
</dbReference>
<reference evidence="2" key="1">
    <citation type="submission" date="2019-10" db="EMBL/GenBank/DDBJ databases">
        <authorList>
            <person name="Zhang R."/>
            <person name="Pan Y."/>
            <person name="Wang J."/>
            <person name="Ma R."/>
            <person name="Yu S."/>
        </authorList>
    </citation>
    <scope>NUCLEOTIDE SEQUENCE</scope>
    <source>
        <strain evidence="2">LA-IB0</strain>
        <tissue evidence="2">Leaf</tissue>
    </source>
</reference>
<accession>A0AAV6WP39</accession>
<dbReference type="AlphaFoldDB" id="A0AAV6WP39"/>